<reference evidence="2 3" key="1">
    <citation type="submission" date="2020-04" db="EMBL/GenBank/DDBJ databases">
        <title>Rhodospirillaceae bacterium KN72 isolated from deep sea.</title>
        <authorList>
            <person name="Zhang D.-C."/>
        </authorList>
    </citation>
    <scope>NUCLEOTIDE SEQUENCE [LARGE SCALE GENOMIC DNA]</scope>
    <source>
        <strain evidence="2 3">KN72</strain>
    </source>
</reference>
<accession>A0A7Y0E0B8</accession>
<keyword evidence="1" id="KW-0812">Transmembrane</keyword>
<feature type="transmembrane region" description="Helical" evidence="1">
    <location>
        <begin position="45"/>
        <end position="73"/>
    </location>
</feature>
<keyword evidence="1" id="KW-0472">Membrane</keyword>
<protein>
    <submittedName>
        <fullName evidence="2">Uncharacterized protein</fullName>
    </submittedName>
</protein>
<dbReference type="AlphaFoldDB" id="A0A7Y0E0B8"/>
<feature type="transmembrane region" description="Helical" evidence="1">
    <location>
        <begin position="85"/>
        <end position="105"/>
    </location>
</feature>
<dbReference type="RefSeq" id="WP_169625298.1">
    <property type="nucleotide sequence ID" value="NZ_JABBNT010000003.1"/>
</dbReference>
<gene>
    <name evidence="2" type="ORF">HH303_10520</name>
</gene>
<keyword evidence="1" id="KW-1133">Transmembrane helix</keyword>
<proteinExistence type="predicted"/>
<evidence type="ECO:0000313" key="2">
    <source>
        <dbReference type="EMBL" id="NMM44912.1"/>
    </source>
</evidence>
<evidence type="ECO:0000313" key="3">
    <source>
        <dbReference type="Proteomes" id="UP000539372"/>
    </source>
</evidence>
<keyword evidence="3" id="KW-1185">Reference proteome</keyword>
<feature type="transmembrane region" description="Helical" evidence="1">
    <location>
        <begin position="12"/>
        <end position="33"/>
    </location>
</feature>
<sequence>MGRAIRLYLLELITDIFVSISGMFVVFLVMAALRLDGIPFRNPPLAAAIIATTLFMLRTISQIPLNLLVRFLLCKRFGFSVRRSLLSGLFIGLILLLLSGTVWFFDIRSHELPTVGMLFGIVILVFSVVSTPLATWIIYSWRGEVFESRFDKSFVNPKADLIAQGL</sequence>
<dbReference type="EMBL" id="JABBNT010000003">
    <property type="protein sequence ID" value="NMM44912.1"/>
    <property type="molecule type" value="Genomic_DNA"/>
</dbReference>
<comment type="caution">
    <text evidence="2">The sequence shown here is derived from an EMBL/GenBank/DDBJ whole genome shotgun (WGS) entry which is preliminary data.</text>
</comment>
<organism evidence="2 3">
    <name type="scientific">Pacificispira spongiicola</name>
    <dbReference type="NCBI Taxonomy" id="2729598"/>
    <lineage>
        <taxon>Bacteria</taxon>
        <taxon>Pseudomonadati</taxon>
        <taxon>Pseudomonadota</taxon>
        <taxon>Alphaproteobacteria</taxon>
        <taxon>Rhodospirillales</taxon>
        <taxon>Rhodospirillaceae</taxon>
        <taxon>Pacificispira</taxon>
    </lineage>
</organism>
<feature type="transmembrane region" description="Helical" evidence="1">
    <location>
        <begin position="117"/>
        <end position="139"/>
    </location>
</feature>
<name>A0A7Y0E0B8_9PROT</name>
<evidence type="ECO:0000256" key="1">
    <source>
        <dbReference type="SAM" id="Phobius"/>
    </source>
</evidence>
<dbReference type="Proteomes" id="UP000539372">
    <property type="component" value="Unassembled WGS sequence"/>
</dbReference>